<keyword evidence="2" id="KW-1185">Reference proteome</keyword>
<gene>
    <name evidence="1" type="ordered locus">Sinac_3672</name>
</gene>
<organism evidence="1 2">
    <name type="scientific">Singulisphaera acidiphila (strain ATCC BAA-1392 / DSM 18658 / VKM B-2454 / MOB10)</name>
    <dbReference type="NCBI Taxonomy" id="886293"/>
    <lineage>
        <taxon>Bacteria</taxon>
        <taxon>Pseudomonadati</taxon>
        <taxon>Planctomycetota</taxon>
        <taxon>Planctomycetia</taxon>
        <taxon>Isosphaerales</taxon>
        <taxon>Isosphaeraceae</taxon>
        <taxon>Singulisphaera</taxon>
    </lineage>
</organism>
<dbReference type="HOGENOM" id="CLU_2791707_0_0_0"/>
<dbReference type="Proteomes" id="UP000010798">
    <property type="component" value="Chromosome"/>
</dbReference>
<sequence>MPIDERWQQLRDSDWDELARSWLAGLEDTSEAPRSGIGLTVVLMNFTTPPELDFCRFGIQMWRASLVQ</sequence>
<dbReference type="AlphaFoldDB" id="L0DGJ0"/>
<evidence type="ECO:0000313" key="1">
    <source>
        <dbReference type="EMBL" id="AGA27918.1"/>
    </source>
</evidence>
<evidence type="ECO:0000313" key="2">
    <source>
        <dbReference type="Proteomes" id="UP000010798"/>
    </source>
</evidence>
<protein>
    <submittedName>
        <fullName evidence="1">Uncharacterized protein</fullName>
    </submittedName>
</protein>
<accession>L0DGJ0</accession>
<reference evidence="1 2" key="1">
    <citation type="submission" date="2012-02" db="EMBL/GenBank/DDBJ databases">
        <title>Complete sequence of chromosome of Singulisphaera acidiphila DSM 18658.</title>
        <authorList>
            <consortium name="US DOE Joint Genome Institute (JGI-PGF)"/>
            <person name="Lucas S."/>
            <person name="Copeland A."/>
            <person name="Lapidus A."/>
            <person name="Glavina del Rio T."/>
            <person name="Dalin E."/>
            <person name="Tice H."/>
            <person name="Bruce D."/>
            <person name="Goodwin L."/>
            <person name="Pitluck S."/>
            <person name="Peters L."/>
            <person name="Ovchinnikova G."/>
            <person name="Chertkov O."/>
            <person name="Kyrpides N."/>
            <person name="Mavromatis K."/>
            <person name="Ivanova N."/>
            <person name="Brettin T."/>
            <person name="Detter J.C."/>
            <person name="Han C."/>
            <person name="Larimer F."/>
            <person name="Land M."/>
            <person name="Hauser L."/>
            <person name="Markowitz V."/>
            <person name="Cheng J.-F."/>
            <person name="Hugenholtz P."/>
            <person name="Woyke T."/>
            <person name="Wu D."/>
            <person name="Tindall B."/>
            <person name="Pomrenke H."/>
            <person name="Brambilla E."/>
            <person name="Klenk H.-P."/>
            <person name="Eisen J.A."/>
        </authorList>
    </citation>
    <scope>NUCLEOTIDE SEQUENCE [LARGE SCALE GENOMIC DNA]</scope>
    <source>
        <strain evidence="2">ATCC BAA-1392 / DSM 18658 / VKM B-2454 / MOB10</strain>
    </source>
</reference>
<dbReference type="STRING" id="886293.Sinac_3672"/>
<dbReference type="KEGG" id="saci:Sinac_3672"/>
<proteinExistence type="predicted"/>
<name>L0DGJ0_SINAD</name>
<dbReference type="EMBL" id="CP003364">
    <property type="protein sequence ID" value="AGA27918.1"/>
    <property type="molecule type" value="Genomic_DNA"/>
</dbReference>